<accession>A0ABS5QME0</accession>
<evidence type="ECO:0000259" key="1">
    <source>
        <dbReference type="Pfam" id="PF00149"/>
    </source>
</evidence>
<reference evidence="2 3" key="1">
    <citation type="journal article" date="2021" name="Nat. Commun.">
        <title>Reductive evolution and unique predatory mode in the CPR bacterium Vampirococcus lugosii.</title>
        <authorList>
            <person name="Moreira D."/>
            <person name="Zivanovic Y."/>
            <person name="Lopez-Archilla A.I."/>
            <person name="Iniesto M."/>
            <person name="Lopez-Garcia P."/>
        </authorList>
    </citation>
    <scope>NUCLEOTIDE SEQUENCE [LARGE SCALE GENOMIC DNA]</scope>
    <source>
        <strain evidence="2">Chiprana</strain>
    </source>
</reference>
<dbReference type="InterPro" id="IPR004843">
    <property type="entry name" value="Calcineurin-like_PHP"/>
</dbReference>
<sequence>MSDIYVIGDLHGNLNAYYENLKSLSLIDDKGKWIGKNCICIFLGDILADRHTNGIDILLKIREIKKNAEKNNCQIQLISGNHDYKALLYLFTKSEYTSYKGTFKGLIEFKKFASDDFQNCNDFDKLRNDSKNIIYNMKNSDKGKNLIEIIKTYKLVYRSGSILFIHTNPTYEILNIILDKGIDYINGIFNKGVASLIHEEKPINNSLMKEFFYISNIFLLGNRRRNLPNYEKEYIYNNIYDIGIDTIINGHNGFGGLVDRFDKLKVIDIDYSFGKKIGEFENERSILKIINGEIFIGAEKYKISK</sequence>
<evidence type="ECO:0000313" key="2">
    <source>
        <dbReference type="EMBL" id="MBS8122232.1"/>
    </source>
</evidence>
<dbReference type="RefSeq" id="WP_213349618.1">
    <property type="nucleotide sequence ID" value="NZ_JAEDAM010000058.1"/>
</dbReference>
<name>A0ABS5QME0_9BACT</name>
<dbReference type="Gene3D" id="3.60.21.10">
    <property type="match status" value="1"/>
</dbReference>
<dbReference type="Proteomes" id="UP000680365">
    <property type="component" value="Unassembled WGS sequence"/>
</dbReference>
<keyword evidence="3" id="KW-1185">Reference proteome</keyword>
<dbReference type="PANTHER" id="PTHR46546:SF4">
    <property type="entry name" value="SHEWANELLA-LIKE PROTEIN PHOSPHATASE 1"/>
    <property type="match status" value="1"/>
</dbReference>
<gene>
    <name evidence="2" type="ORF">VAMP_201n86</name>
</gene>
<dbReference type="InterPro" id="IPR029052">
    <property type="entry name" value="Metallo-depent_PP-like"/>
</dbReference>
<evidence type="ECO:0000313" key="3">
    <source>
        <dbReference type="Proteomes" id="UP000680365"/>
    </source>
</evidence>
<dbReference type="PANTHER" id="PTHR46546">
    <property type="entry name" value="SHEWANELLA-LIKE PROTEIN PHOSPHATASE 1"/>
    <property type="match status" value="1"/>
</dbReference>
<feature type="domain" description="Calcineurin-like phosphoesterase" evidence="1">
    <location>
        <begin position="4"/>
        <end position="126"/>
    </location>
</feature>
<protein>
    <recommendedName>
        <fullName evidence="1">Calcineurin-like phosphoesterase domain-containing protein</fullName>
    </recommendedName>
</protein>
<comment type="caution">
    <text evidence="2">The sequence shown here is derived from an EMBL/GenBank/DDBJ whole genome shotgun (WGS) entry which is preliminary data.</text>
</comment>
<organism evidence="2 3">
    <name type="scientific">Candidatus Vampirococcus lugosii</name>
    <dbReference type="NCBI Taxonomy" id="2789015"/>
    <lineage>
        <taxon>Bacteria</taxon>
        <taxon>Candidatus Absconditibacteriota</taxon>
        <taxon>Vampirococcus</taxon>
    </lineage>
</organism>
<dbReference type="SUPFAM" id="SSF56300">
    <property type="entry name" value="Metallo-dependent phosphatases"/>
    <property type="match status" value="1"/>
</dbReference>
<dbReference type="EMBL" id="JAEDAM010000058">
    <property type="protein sequence ID" value="MBS8122232.1"/>
    <property type="molecule type" value="Genomic_DNA"/>
</dbReference>
<proteinExistence type="predicted"/>
<dbReference type="Pfam" id="PF00149">
    <property type="entry name" value="Metallophos"/>
    <property type="match status" value="1"/>
</dbReference>